<accession>A0A5K6CT14</accession>
<dbReference type="CDD" id="cd19481">
    <property type="entry name" value="RecA-like_protease"/>
    <property type="match status" value="1"/>
</dbReference>
<dbReference type="InterPro" id="IPR003593">
    <property type="entry name" value="AAA+_ATPase"/>
</dbReference>
<dbReference type="SUPFAM" id="SSF52540">
    <property type="entry name" value="P-loop containing nucleoside triphosphate hydrolases"/>
    <property type="match status" value="1"/>
</dbReference>
<dbReference type="InterPro" id="IPR027417">
    <property type="entry name" value="P-loop_NTPase"/>
</dbReference>
<dbReference type="Gene3D" id="3.40.50.300">
    <property type="entry name" value="P-loop containing nucleotide triphosphate hydrolases"/>
    <property type="match status" value="1"/>
</dbReference>
<keyword evidence="5" id="KW-0482">Metalloprotease</keyword>
<dbReference type="InterPro" id="IPR050221">
    <property type="entry name" value="26S_Proteasome_ATPase"/>
</dbReference>
<dbReference type="EMBL" id="CP001172">
    <property type="protein sequence ID" value="ATY44972.1"/>
    <property type="molecule type" value="Genomic_DNA"/>
</dbReference>
<dbReference type="SMART" id="SM00382">
    <property type="entry name" value="AAA"/>
    <property type="match status" value="1"/>
</dbReference>
<proteinExistence type="inferred from homology"/>
<comment type="similarity">
    <text evidence="1">Belongs to the AAA ATPase family.</text>
</comment>
<dbReference type="GO" id="GO:0005524">
    <property type="term" value="F:ATP binding"/>
    <property type="evidence" value="ECO:0007669"/>
    <property type="project" value="UniProtKB-KW"/>
</dbReference>
<evidence type="ECO:0000313" key="5">
    <source>
        <dbReference type="EMBL" id="ATY44972.1"/>
    </source>
</evidence>
<organism evidence="5 6">
    <name type="scientific">Acinetobacter baumannii (strain AB307-0294)</name>
    <dbReference type="NCBI Taxonomy" id="557600"/>
    <lineage>
        <taxon>Bacteria</taxon>
        <taxon>Pseudomonadati</taxon>
        <taxon>Pseudomonadota</taxon>
        <taxon>Gammaproteobacteria</taxon>
        <taxon>Moraxellales</taxon>
        <taxon>Moraxellaceae</taxon>
        <taxon>Acinetobacter</taxon>
        <taxon>Acinetobacter calcoaceticus/baumannii complex</taxon>
    </lineage>
</organism>
<keyword evidence="5" id="KW-0645">Protease</keyword>
<sequence length="322" mass="36775">MATAEQIKMLIKSHGENDNQRFYAAALQIAAREARLGHTKLANDLKNLIEKYQFKNVKQSNSDLLGLKSHQHDLDGLIEFSMPHIHRASLVLDENTFSRIELIIHEQRQRNELGKYGLHPRNKILFVGAPGTGKTLTANILASELKLPLYKVVLESLISKFMGDTANKLRNIFDFMKDNIGIYLFDEFDAIGSQRNLTNDVGEVRRILNSFLILLEQSSTDSIIIAATNHPELLDAALNRRFDDIIKFDKPTKKEIQHFLESRISPFKAEKFNWETIFNSCKNLSLGDISKAFDDAAKEVVLYNKGFFTNEILLNSLNRRIK</sequence>
<dbReference type="EC" id="3.4.24.-" evidence="5"/>
<dbReference type="InterPro" id="IPR003959">
    <property type="entry name" value="ATPase_AAA_core"/>
</dbReference>
<protein>
    <submittedName>
        <fullName evidence="5">ATP-dependent zinc metalloprotease FtsH 2</fullName>
        <ecNumber evidence="5">3.4.24.-</ecNumber>
    </submittedName>
</protein>
<gene>
    <name evidence="5" type="primary">ftsH2</name>
    <name evidence="5" type="ORF">ABBFA_02541</name>
</gene>
<dbReference type="KEGG" id="abb:ABBFA_02541"/>
<evidence type="ECO:0000256" key="3">
    <source>
        <dbReference type="ARBA" id="ARBA00022840"/>
    </source>
</evidence>
<name>A0A5K6CT14_ACIB3</name>
<reference evidence="5 6" key="1">
    <citation type="journal article" date="2008" name="J. Bacteriol.">
        <title>Comparative genome sequence analysis of multidrug-resistant Acinetobacter baumannii.</title>
        <authorList>
            <person name="Adams M.D."/>
            <person name="Goglin K."/>
            <person name="Molyneaux N."/>
            <person name="Hujer K.M."/>
            <person name="Lavender H."/>
            <person name="Jamison J.J."/>
            <person name="MacDonald I.J."/>
            <person name="Martin K.M."/>
            <person name="Russo T."/>
            <person name="Campagnari A.A."/>
            <person name="Hujer A.M."/>
            <person name="Bonomo R.A."/>
            <person name="Gill S.R."/>
        </authorList>
    </citation>
    <scope>NUCLEOTIDE SEQUENCE [LARGE SCALE GENOMIC DNA]</scope>
    <source>
        <strain evidence="5 6">AB307-0294</strain>
    </source>
</reference>
<dbReference type="Proteomes" id="UP000006924">
    <property type="component" value="Chromosome"/>
</dbReference>
<feature type="domain" description="AAA+ ATPase" evidence="4">
    <location>
        <begin position="120"/>
        <end position="252"/>
    </location>
</feature>
<dbReference type="RefSeq" id="WP_031958571.1">
    <property type="nucleotide sequence ID" value="NZ_CP001172.1"/>
</dbReference>
<evidence type="ECO:0000256" key="1">
    <source>
        <dbReference type="ARBA" id="ARBA00006914"/>
    </source>
</evidence>
<evidence type="ECO:0000313" key="6">
    <source>
        <dbReference type="Proteomes" id="UP000006924"/>
    </source>
</evidence>
<dbReference type="AlphaFoldDB" id="A0A5K6CT14"/>
<keyword evidence="5" id="KW-0378">Hydrolase</keyword>
<keyword evidence="3" id="KW-0067">ATP-binding</keyword>
<evidence type="ECO:0000259" key="4">
    <source>
        <dbReference type="SMART" id="SM00382"/>
    </source>
</evidence>
<keyword evidence="2" id="KW-0547">Nucleotide-binding</keyword>
<dbReference type="PANTHER" id="PTHR23073">
    <property type="entry name" value="26S PROTEASOME REGULATORY SUBUNIT"/>
    <property type="match status" value="1"/>
</dbReference>
<dbReference type="GO" id="GO:0008237">
    <property type="term" value="F:metallopeptidase activity"/>
    <property type="evidence" value="ECO:0007669"/>
    <property type="project" value="UniProtKB-KW"/>
</dbReference>
<dbReference type="Pfam" id="PF00004">
    <property type="entry name" value="AAA"/>
    <property type="match status" value="1"/>
</dbReference>
<evidence type="ECO:0000256" key="2">
    <source>
        <dbReference type="ARBA" id="ARBA00022741"/>
    </source>
</evidence>
<dbReference type="GO" id="GO:0016887">
    <property type="term" value="F:ATP hydrolysis activity"/>
    <property type="evidence" value="ECO:0007669"/>
    <property type="project" value="InterPro"/>
</dbReference>